<keyword evidence="3" id="KW-1185">Reference proteome</keyword>
<name>A0A167RR37_CALVF</name>
<accession>A0A167RR37</accession>
<keyword evidence="1" id="KW-0472">Membrane</keyword>
<dbReference type="Proteomes" id="UP000076738">
    <property type="component" value="Unassembled WGS sequence"/>
</dbReference>
<evidence type="ECO:0000313" key="3">
    <source>
        <dbReference type="Proteomes" id="UP000076738"/>
    </source>
</evidence>
<dbReference type="EMBL" id="KV417267">
    <property type="protein sequence ID" value="KZP01179.1"/>
    <property type="molecule type" value="Genomic_DNA"/>
</dbReference>
<dbReference type="AlphaFoldDB" id="A0A167RR37"/>
<feature type="transmembrane region" description="Helical" evidence="1">
    <location>
        <begin position="21"/>
        <end position="54"/>
    </location>
</feature>
<keyword evidence="1" id="KW-0812">Transmembrane</keyword>
<gene>
    <name evidence="2" type="ORF">CALVIDRAFT_126520</name>
</gene>
<proteinExistence type="predicted"/>
<keyword evidence="1" id="KW-1133">Transmembrane helix</keyword>
<sequence>MRRQSVDKARLVHISVRRSSTIPFWTSIVMFYGIVATPLARATVIVTVVVVSVITGSRMGADLGNENATITLREVSTRR</sequence>
<organism evidence="2 3">
    <name type="scientific">Calocera viscosa (strain TUFC12733)</name>
    <dbReference type="NCBI Taxonomy" id="1330018"/>
    <lineage>
        <taxon>Eukaryota</taxon>
        <taxon>Fungi</taxon>
        <taxon>Dikarya</taxon>
        <taxon>Basidiomycota</taxon>
        <taxon>Agaricomycotina</taxon>
        <taxon>Dacrymycetes</taxon>
        <taxon>Dacrymycetales</taxon>
        <taxon>Dacrymycetaceae</taxon>
        <taxon>Calocera</taxon>
    </lineage>
</organism>
<reference evidence="2 3" key="1">
    <citation type="journal article" date="2016" name="Mol. Biol. Evol.">
        <title>Comparative Genomics of Early-Diverging Mushroom-Forming Fungi Provides Insights into the Origins of Lignocellulose Decay Capabilities.</title>
        <authorList>
            <person name="Nagy L.G."/>
            <person name="Riley R."/>
            <person name="Tritt A."/>
            <person name="Adam C."/>
            <person name="Daum C."/>
            <person name="Floudas D."/>
            <person name="Sun H."/>
            <person name="Yadav J.S."/>
            <person name="Pangilinan J."/>
            <person name="Larsson K.H."/>
            <person name="Matsuura K."/>
            <person name="Barry K."/>
            <person name="Labutti K."/>
            <person name="Kuo R."/>
            <person name="Ohm R.A."/>
            <person name="Bhattacharya S.S."/>
            <person name="Shirouzu T."/>
            <person name="Yoshinaga Y."/>
            <person name="Martin F.M."/>
            <person name="Grigoriev I.V."/>
            <person name="Hibbett D.S."/>
        </authorList>
    </citation>
    <scope>NUCLEOTIDE SEQUENCE [LARGE SCALE GENOMIC DNA]</scope>
    <source>
        <strain evidence="2 3">TUFC12733</strain>
    </source>
</reference>
<evidence type="ECO:0000313" key="2">
    <source>
        <dbReference type="EMBL" id="KZP01179.1"/>
    </source>
</evidence>
<protein>
    <submittedName>
        <fullName evidence="2">Uncharacterized protein</fullName>
    </submittedName>
</protein>
<evidence type="ECO:0000256" key="1">
    <source>
        <dbReference type="SAM" id="Phobius"/>
    </source>
</evidence>